<comment type="similarity">
    <text evidence="2 6">Belongs to the flagella basal body rod proteins family.</text>
</comment>
<dbReference type="InterPro" id="IPR020013">
    <property type="entry name" value="Flagellar_FlgE/F/G"/>
</dbReference>
<dbReference type="RefSeq" id="WP_369602231.1">
    <property type="nucleotide sequence ID" value="NZ_CP154858.1"/>
</dbReference>
<name>A0AB39UY52_9GAMM</name>
<organism evidence="9">
    <name type="scientific">Thermohahella caldifontis</name>
    <dbReference type="NCBI Taxonomy" id="3142973"/>
    <lineage>
        <taxon>Bacteria</taxon>
        <taxon>Pseudomonadati</taxon>
        <taxon>Pseudomonadota</taxon>
        <taxon>Gammaproteobacteria</taxon>
        <taxon>Oceanospirillales</taxon>
        <taxon>Hahellaceae</taxon>
        <taxon>Thermohahella</taxon>
    </lineage>
</organism>
<evidence type="ECO:0000259" key="7">
    <source>
        <dbReference type="Pfam" id="PF06429"/>
    </source>
</evidence>
<accession>A0AB39UY52</accession>
<keyword evidence="3 6" id="KW-0975">Bacterial flagellum</keyword>
<dbReference type="GO" id="GO:0030694">
    <property type="term" value="C:bacterial-type flagellum basal body, rod"/>
    <property type="evidence" value="ECO:0007669"/>
    <property type="project" value="UniProtKB-UniRule"/>
</dbReference>
<dbReference type="AlphaFoldDB" id="A0AB39UY52"/>
<dbReference type="KEGG" id="tcd:AAIA72_04490"/>
<evidence type="ECO:0000256" key="3">
    <source>
        <dbReference type="ARBA" id="ARBA00023143"/>
    </source>
</evidence>
<dbReference type="PANTHER" id="PTHR30435:SF18">
    <property type="entry name" value="FLAGELLAR BASAL-BODY ROD PROTEIN FLGF"/>
    <property type="match status" value="1"/>
</dbReference>
<dbReference type="InterPro" id="IPR053967">
    <property type="entry name" value="LlgE_F_G-like_D1"/>
</dbReference>
<sequence length="249" mass="26475">MDRALYIAMTGAAQNMLSQRAHANNLANVNTTAFKADWEQARAMPVFGETFPSRVYAMSERPATNFEQGTLIETGRELDVAIAGPGWIAVQDAEGQEAYTRAGELQMDATGLLMTGSGQPVLGEGGPIVIPPASKIEIGQDGTVSIVPLGQGPETLAQVDRIKLVNPPLDTLEKGKDGLVRQKGDAAGQPLPPDGTVRLEPGFVEASNVSAVEEMTSILTLARQYEMQVKVMQAADQAEEASARILQNS</sequence>
<evidence type="ECO:0000256" key="1">
    <source>
        <dbReference type="ARBA" id="ARBA00004117"/>
    </source>
</evidence>
<evidence type="ECO:0000256" key="5">
    <source>
        <dbReference type="ARBA" id="ARBA00040228"/>
    </source>
</evidence>
<reference evidence="9" key="1">
    <citation type="submission" date="2024-05" db="EMBL/GenBank/DDBJ databases">
        <title>Genome sequencing of novel strain.</title>
        <authorList>
            <person name="Ganbat D."/>
            <person name="Ganbat S."/>
            <person name="Lee S.-J."/>
        </authorList>
    </citation>
    <scope>NUCLEOTIDE SEQUENCE</scope>
    <source>
        <strain evidence="9">SMD15-11</strain>
    </source>
</reference>
<dbReference type="NCBIfam" id="NF009280">
    <property type="entry name" value="PRK12640.1"/>
    <property type="match status" value="1"/>
</dbReference>
<gene>
    <name evidence="9" type="primary">flgF</name>
    <name evidence="9" type="ORF">AAIA72_04490</name>
</gene>
<dbReference type="InterPro" id="IPR010930">
    <property type="entry name" value="Flg_bb/hook_C_dom"/>
</dbReference>
<dbReference type="Pfam" id="PF22692">
    <property type="entry name" value="LlgE_F_G_D1"/>
    <property type="match status" value="1"/>
</dbReference>
<dbReference type="SUPFAM" id="SSF117143">
    <property type="entry name" value="Flagellar hook protein flgE"/>
    <property type="match status" value="1"/>
</dbReference>
<evidence type="ECO:0000313" key="9">
    <source>
        <dbReference type="EMBL" id="XDT73237.1"/>
    </source>
</evidence>
<dbReference type="InterPro" id="IPR012836">
    <property type="entry name" value="FlgF"/>
</dbReference>
<dbReference type="InterPro" id="IPR037925">
    <property type="entry name" value="FlgE/F/G-like"/>
</dbReference>
<feature type="domain" description="Flagellar hook protein FlgE/F/G-like D1" evidence="8">
    <location>
        <begin position="81"/>
        <end position="145"/>
    </location>
</feature>
<evidence type="ECO:0000256" key="6">
    <source>
        <dbReference type="RuleBase" id="RU362116"/>
    </source>
</evidence>
<feature type="domain" description="Flagellar basal-body/hook protein C-terminal" evidence="7">
    <location>
        <begin position="201"/>
        <end position="243"/>
    </location>
</feature>
<dbReference type="EMBL" id="CP154858">
    <property type="protein sequence ID" value="XDT73237.1"/>
    <property type="molecule type" value="Genomic_DNA"/>
</dbReference>
<keyword evidence="9" id="KW-0969">Cilium</keyword>
<comment type="subcellular location">
    <subcellularLocation>
        <location evidence="1 6">Bacterial flagellum basal body</location>
    </subcellularLocation>
</comment>
<dbReference type="NCBIfam" id="TIGR03506">
    <property type="entry name" value="FlgEFG_subfam"/>
    <property type="match status" value="1"/>
</dbReference>
<protein>
    <recommendedName>
        <fullName evidence="5 6">Flagellar basal-body rod protein FlgF</fullName>
    </recommendedName>
</protein>
<keyword evidence="9" id="KW-0282">Flagellum</keyword>
<evidence type="ECO:0000256" key="4">
    <source>
        <dbReference type="ARBA" id="ARBA00038560"/>
    </source>
</evidence>
<dbReference type="GO" id="GO:0071978">
    <property type="term" value="P:bacterial-type flagellum-dependent swarming motility"/>
    <property type="evidence" value="ECO:0007669"/>
    <property type="project" value="TreeGrafter"/>
</dbReference>
<keyword evidence="9" id="KW-0966">Cell projection</keyword>
<proteinExistence type="inferred from homology"/>
<dbReference type="Pfam" id="PF06429">
    <property type="entry name" value="Flg_bbr_C"/>
    <property type="match status" value="1"/>
</dbReference>
<dbReference type="PANTHER" id="PTHR30435">
    <property type="entry name" value="FLAGELLAR PROTEIN"/>
    <property type="match status" value="1"/>
</dbReference>
<evidence type="ECO:0000256" key="2">
    <source>
        <dbReference type="ARBA" id="ARBA00009677"/>
    </source>
</evidence>
<evidence type="ECO:0000259" key="8">
    <source>
        <dbReference type="Pfam" id="PF22692"/>
    </source>
</evidence>
<dbReference type="NCBIfam" id="TIGR02490">
    <property type="entry name" value="flgF"/>
    <property type="match status" value="1"/>
</dbReference>
<comment type="subunit">
    <text evidence="4 6">The basal body constitutes a major portion of the flagellar organelle and consists of five rings (E,L,P,S, and M) mounted on a central rod. The rod consists of about 26 subunits of FlgG in the distal portion, and FlgB, FlgC and FlgF are thought to build up the proximal portion of the rod with about 6 subunits each.</text>
</comment>